<keyword evidence="9 11" id="KW-0175">Coiled coil</keyword>
<feature type="compositionally biased region" description="Basic and acidic residues" evidence="12">
    <location>
        <begin position="755"/>
        <end position="764"/>
    </location>
</feature>
<name>A0A1B6CCT4_9HEMI</name>
<dbReference type="InterPro" id="IPR044926">
    <property type="entry name" value="RGS_subdomain_2"/>
</dbReference>
<evidence type="ECO:0008006" key="19">
    <source>
        <dbReference type="Google" id="ProtNLM"/>
    </source>
</evidence>
<dbReference type="InterPro" id="IPR011993">
    <property type="entry name" value="PH-like_dom_sf"/>
</dbReference>
<feature type="compositionally biased region" description="Low complexity" evidence="12">
    <location>
        <begin position="895"/>
        <end position="916"/>
    </location>
</feature>
<evidence type="ECO:0000259" key="14">
    <source>
        <dbReference type="PROSITE" id="PS50010"/>
    </source>
</evidence>
<dbReference type="SMART" id="SM00233">
    <property type="entry name" value="PH"/>
    <property type="match status" value="1"/>
</dbReference>
<evidence type="ECO:0000256" key="11">
    <source>
        <dbReference type="SAM" id="Coils"/>
    </source>
</evidence>
<evidence type="ECO:0000256" key="7">
    <source>
        <dbReference type="ARBA" id="ARBA00022723"/>
    </source>
</evidence>
<evidence type="ECO:0000256" key="9">
    <source>
        <dbReference type="ARBA" id="ARBA00023054"/>
    </source>
</evidence>
<evidence type="ECO:0000256" key="8">
    <source>
        <dbReference type="ARBA" id="ARBA00022833"/>
    </source>
</evidence>
<dbReference type="GO" id="GO:0001664">
    <property type="term" value="F:G protein-coupled receptor binding"/>
    <property type="evidence" value="ECO:0007669"/>
    <property type="project" value="TreeGrafter"/>
</dbReference>
<feature type="compositionally biased region" description="Polar residues" evidence="12">
    <location>
        <begin position="823"/>
        <end position="833"/>
    </location>
</feature>
<evidence type="ECO:0000259" key="15">
    <source>
        <dbReference type="PROSITE" id="PS50081"/>
    </source>
</evidence>
<dbReference type="InterPro" id="IPR002219">
    <property type="entry name" value="PKC_DAG/PE"/>
</dbReference>
<dbReference type="Pfam" id="PF00595">
    <property type="entry name" value="PDZ"/>
    <property type="match status" value="1"/>
</dbReference>
<feature type="compositionally biased region" description="Basic residues" evidence="12">
    <location>
        <begin position="840"/>
        <end position="850"/>
    </location>
</feature>
<dbReference type="InterPro" id="IPR035899">
    <property type="entry name" value="DBL_dom_sf"/>
</dbReference>
<dbReference type="Gene3D" id="1.10.167.10">
    <property type="entry name" value="Regulator of G-protein Signalling 4, domain 2"/>
    <property type="match status" value="1"/>
</dbReference>
<dbReference type="SMART" id="SM00325">
    <property type="entry name" value="RhoGEF"/>
    <property type="match status" value="1"/>
</dbReference>
<dbReference type="Gene3D" id="1.20.900.10">
    <property type="entry name" value="Dbl homology (DH) domain"/>
    <property type="match status" value="1"/>
</dbReference>
<feature type="region of interest" description="Disordered" evidence="12">
    <location>
        <begin position="138"/>
        <end position="179"/>
    </location>
</feature>
<dbReference type="SMART" id="SM00228">
    <property type="entry name" value="PDZ"/>
    <property type="match status" value="1"/>
</dbReference>
<dbReference type="GO" id="GO:0046872">
    <property type="term" value="F:metal ion binding"/>
    <property type="evidence" value="ECO:0007669"/>
    <property type="project" value="UniProtKB-KW"/>
</dbReference>
<dbReference type="PROSITE" id="PS50081">
    <property type="entry name" value="ZF_DAG_PE_2"/>
    <property type="match status" value="1"/>
</dbReference>
<dbReference type="SUPFAM" id="SSF48097">
    <property type="entry name" value="Regulator of G-protein signaling, RGS"/>
    <property type="match status" value="1"/>
</dbReference>
<dbReference type="FunFam" id="1.20.900.10:FF:000006">
    <property type="entry name" value="Rho guanine nucleotide exchange factor (GEF) 11"/>
    <property type="match status" value="1"/>
</dbReference>
<keyword evidence="3" id="KW-0343">GTPase activation</keyword>
<dbReference type="PROSITE" id="PS50132">
    <property type="entry name" value="RGS"/>
    <property type="match status" value="1"/>
</dbReference>
<dbReference type="PANTHER" id="PTHR45872">
    <property type="entry name" value="RHO GUANINE NUCLEOTIDE EXCHANGE FACTOR 2, ISOFORM D"/>
    <property type="match status" value="1"/>
</dbReference>
<dbReference type="GO" id="GO:0016020">
    <property type="term" value="C:membrane"/>
    <property type="evidence" value="ECO:0007669"/>
    <property type="project" value="UniProtKB-SubCell"/>
</dbReference>
<feature type="compositionally biased region" description="Polar residues" evidence="12">
    <location>
        <begin position="138"/>
        <end position="158"/>
    </location>
</feature>
<keyword evidence="10" id="KW-0472">Membrane</keyword>
<dbReference type="InterPro" id="IPR001478">
    <property type="entry name" value="PDZ"/>
</dbReference>
<dbReference type="InterPro" id="IPR016137">
    <property type="entry name" value="RGS"/>
</dbReference>
<dbReference type="Pfam" id="PF09128">
    <property type="entry name" value="RGS-like"/>
    <property type="match status" value="1"/>
</dbReference>
<dbReference type="InterPro" id="IPR000219">
    <property type="entry name" value="DH_dom"/>
</dbReference>
<feature type="domain" description="RGS" evidence="17">
    <location>
        <begin position="443"/>
        <end position="536"/>
    </location>
</feature>
<dbReference type="InterPro" id="IPR041020">
    <property type="entry name" value="PH_16"/>
</dbReference>
<feature type="domain" description="DH" evidence="14">
    <location>
        <begin position="973"/>
        <end position="1162"/>
    </location>
</feature>
<feature type="region of interest" description="Disordered" evidence="12">
    <location>
        <begin position="737"/>
        <end position="794"/>
    </location>
</feature>
<keyword evidence="5" id="KW-0597">Phosphoprotein</keyword>
<feature type="compositionally biased region" description="Pro residues" evidence="12">
    <location>
        <begin position="271"/>
        <end position="282"/>
    </location>
</feature>
<feature type="domain" description="PDZ" evidence="16">
    <location>
        <begin position="62"/>
        <end position="139"/>
    </location>
</feature>
<dbReference type="InterPro" id="IPR036034">
    <property type="entry name" value="PDZ_sf"/>
</dbReference>
<dbReference type="InterPro" id="IPR046349">
    <property type="entry name" value="C1-like_sf"/>
</dbReference>
<keyword evidence="8" id="KW-0862">Zinc</keyword>
<dbReference type="InterPro" id="IPR001849">
    <property type="entry name" value="PH_domain"/>
</dbReference>
<evidence type="ECO:0000256" key="2">
    <source>
        <dbReference type="ARBA" id="ARBA00004496"/>
    </source>
</evidence>
<dbReference type="PROSITE" id="PS50106">
    <property type="entry name" value="PDZ"/>
    <property type="match status" value="1"/>
</dbReference>
<evidence type="ECO:0000256" key="5">
    <source>
        <dbReference type="ARBA" id="ARBA00022553"/>
    </source>
</evidence>
<evidence type="ECO:0000313" key="18">
    <source>
        <dbReference type="EMBL" id="JAS11221.1"/>
    </source>
</evidence>
<dbReference type="CDD" id="cd13329">
    <property type="entry name" value="PH_RhoGEF"/>
    <property type="match status" value="1"/>
</dbReference>
<dbReference type="SUPFAM" id="SSF48065">
    <property type="entry name" value="DBL homology domain (DH-domain)"/>
    <property type="match status" value="1"/>
</dbReference>
<feature type="compositionally biased region" description="Polar residues" evidence="12">
    <location>
        <begin position="1"/>
        <end position="15"/>
    </location>
</feature>
<dbReference type="Gene3D" id="3.30.60.20">
    <property type="match status" value="1"/>
</dbReference>
<evidence type="ECO:0000256" key="3">
    <source>
        <dbReference type="ARBA" id="ARBA00022468"/>
    </source>
</evidence>
<feature type="region of interest" description="Disordered" evidence="12">
    <location>
        <begin position="351"/>
        <end position="419"/>
    </location>
</feature>
<feature type="region of interest" description="Disordered" evidence="12">
    <location>
        <begin position="243"/>
        <end position="321"/>
    </location>
</feature>
<evidence type="ECO:0000259" key="16">
    <source>
        <dbReference type="PROSITE" id="PS50106"/>
    </source>
</evidence>
<evidence type="ECO:0000256" key="10">
    <source>
        <dbReference type="ARBA" id="ARBA00023136"/>
    </source>
</evidence>
<comment type="subcellular location">
    <subcellularLocation>
        <location evidence="2">Cytoplasm</location>
    </subcellularLocation>
    <subcellularLocation>
        <location evidence="1">Membrane</location>
    </subcellularLocation>
</comment>
<feature type="compositionally biased region" description="Polar residues" evidence="12">
    <location>
        <begin position="1343"/>
        <end position="1398"/>
    </location>
</feature>
<dbReference type="InterPro" id="IPR036305">
    <property type="entry name" value="RGS_sf"/>
</dbReference>
<dbReference type="GO" id="GO:0007186">
    <property type="term" value="P:G protein-coupled receptor signaling pathway"/>
    <property type="evidence" value="ECO:0007669"/>
    <property type="project" value="TreeGrafter"/>
</dbReference>
<feature type="domain" description="PH" evidence="13">
    <location>
        <begin position="1204"/>
        <end position="1308"/>
    </location>
</feature>
<feature type="region of interest" description="Disordered" evidence="12">
    <location>
        <begin position="1"/>
        <end position="56"/>
    </location>
</feature>
<organism evidence="18">
    <name type="scientific">Clastoptera arizonana</name>
    <name type="common">Arizona spittle bug</name>
    <dbReference type="NCBI Taxonomy" id="38151"/>
    <lineage>
        <taxon>Eukaryota</taxon>
        <taxon>Metazoa</taxon>
        <taxon>Ecdysozoa</taxon>
        <taxon>Arthropoda</taxon>
        <taxon>Hexapoda</taxon>
        <taxon>Insecta</taxon>
        <taxon>Pterygota</taxon>
        <taxon>Neoptera</taxon>
        <taxon>Paraneoptera</taxon>
        <taxon>Hemiptera</taxon>
        <taxon>Auchenorrhyncha</taxon>
        <taxon>Cercopoidea</taxon>
        <taxon>Clastopteridae</taxon>
        <taxon>Clastoptera</taxon>
    </lineage>
</organism>
<feature type="compositionally biased region" description="Pro residues" evidence="12">
    <location>
        <begin position="360"/>
        <end position="370"/>
    </location>
</feature>
<protein>
    <recommendedName>
        <fullName evidence="19">Rho guanine nucleotide exchange factor 12</fullName>
    </recommendedName>
</protein>
<gene>
    <name evidence="18" type="ORF">g.23870</name>
</gene>
<dbReference type="CDD" id="cd08756">
    <property type="entry name" value="RGS_GEF_like"/>
    <property type="match status" value="1"/>
</dbReference>
<dbReference type="SMART" id="SM00109">
    <property type="entry name" value="C1"/>
    <property type="match status" value="1"/>
</dbReference>
<dbReference type="Pfam" id="PF00130">
    <property type="entry name" value="C1_1"/>
    <property type="match status" value="1"/>
</dbReference>
<keyword evidence="4" id="KW-0963">Cytoplasm</keyword>
<keyword evidence="7" id="KW-0479">Metal-binding</keyword>
<sequence length="1655" mass="183937">MDNLSSGLSERNCNTGPGRGLSNGPSFRRPPNSRPVSTTGLSEKNTLPPQLPTPNLPYQQVTITVFKDEKGYGMKVSGDNPVFVQSVKDGGAAEKAGLHSGDKIIKVNGVNVTHSTHTEVVELIKSSTQVILTVQQRPMPSSLTSRSPVSPGTISSPSMPVRSLHHSAPSRDRITGPQPVDFEKKRQMEYQRAHTLNLMLEKEQRFVEALRSELVKNNDPKLQEQLVGAERRVQTVQQQLMNLSNAETEPVSPNRDLDIPPPLPSRNRPCSPTPLLPPPLPPRQYLLAQSEASSTSNHASPAGQVHTHHRTKSNPDSLHPHNLSLVEASKRLIASESMSELNFTKRSKGGVAWDVDSPRITPPGTPPPPYGGSNPLTEGETNDENDNVQGEPPPAEGISDTSPVRPSPIFTTHQPQSPIISMEDDEMSDQEMNQLEDHGPFKSLSKLWSHHAHLAVFMNYVISNSDPSSLLFYLVTDLYKEGNAKEMKKWAYEIHSSFLVPGAPLRLNNVDENVAREIDEVLLNESGKEEILRKVFWKARVKAKEELNEQLADFQQKRTAGLGTLFGPSDAQLDESIHDKSKELKIVETILVPKLEPFLEDIEKDIVDDKRFTTAAALGTVMSKVFGIRGQTFSSLIDRCPTFVSKDKSLKVKLIGKTRKLTIKGHQLLAYQYYTVTYCNHCQMIIWGIGPQGYQCSNCGLNIHRNCVKILDESCTGPLSKKEKGNDRISKLMERIMPAEHNRRKPSSHSFAQAERLRRAHEEAEGTVTDNESGERPASGPRGQDRRPDPVSEEQLRGNTIACLVTDNDDVVHQDLTHHVTKSKPTATSINRSESYKERIHQKRQVRERRKTSDPNLSKSNKHDPQTRGSAQQVQFAKVGCIDVDLDAQAILSYNSGSSSNSSLSTRSLDSPSNSLEAVSGGVGRAGEAVTPQNGSSVSAGWDSDTELEADPPDWKNKVPEDILKQLTAHEIKRQEVINELFQTEKSHVRGLKVLDQVFYRPMKEQQILPSDQLQLLFANLDEMLVIHSQFNNTMKAKRKEGPVIGEIGDLLYSMFEGQEGEAFQRAAATFCARQQIALEALKERRRKDPKLSTFLTDAEVNPVCRRLQLKDIIPSGMFRLTKYPLLLKNLEKYTTNGTEEAVRVTKAEERSREILNYVNAAVKEAEDQHRLAEIQRRLDKSSFDKFDHPLASEFRNLDLTKHRLIHEGALNWRIANRPKPVDLHVLLMEDVIILLQKQDEKFVLKFYSTTFSPVIKVSTVLVRNNAVDKKALFLVNTSQNGAQIYDLVATSTSEKRQWFKHISDAAEAYKQRDGKHRRQDAAAAITQEDASSQDKTKEQDEALNSSDLLSPPRTSNGADNDSASPSDATPLLSSESTPQASPLSGTPVPTQPETPDSVTRKIGEGLSPSPARKAAEPLRLTTTESSLIEPSEVLISQRPVLTAEPVLTPLEKLRRIDEAIKQALLEKQQLVADILHVPRDEYENIAELAAEPAEDKEATEIVLAAVNQANKLWSVVNDALKVTEEVAVSATSEVGSSKNRLPLIPAQTLHGISNSLNSELSMLLNKMTARDEERERLRQELQRSREQLHALYERYDHIPEPSAAVPILDVDTISENDLSVDALQNISTEVFVDALSGEAENNLEAAATVESELE</sequence>
<dbReference type="GO" id="GO:0005737">
    <property type="term" value="C:cytoplasm"/>
    <property type="evidence" value="ECO:0007669"/>
    <property type="project" value="UniProtKB-SubCell"/>
</dbReference>
<dbReference type="Gene3D" id="2.30.29.30">
    <property type="entry name" value="Pleckstrin-homology domain (PH domain)/Phosphotyrosine-binding domain (PTB)"/>
    <property type="match status" value="1"/>
</dbReference>
<feature type="coiled-coil region" evidence="11">
    <location>
        <begin position="1561"/>
        <end position="1595"/>
    </location>
</feature>
<feature type="compositionally biased region" description="Polar residues" evidence="12">
    <location>
        <begin position="399"/>
        <end position="419"/>
    </location>
</feature>
<reference evidence="18" key="1">
    <citation type="submission" date="2015-12" db="EMBL/GenBank/DDBJ databases">
        <title>De novo transcriptome assembly of four potential Pierce s Disease insect vectors from Arizona vineyards.</title>
        <authorList>
            <person name="Tassone E.E."/>
        </authorList>
    </citation>
    <scope>NUCLEOTIDE SEQUENCE</scope>
</reference>
<feature type="domain" description="Phorbol-ester/DAG-type" evidence="15">
    <location>
        <begin position="665"/>
        <end position="715"/>
    </location>
</feature>
<feature type="region of interest" description="Disordered" evidence="12">
    <location>
        <begin position="817"/>
        <end position="872"/>
    </location>
</feature>
<evidence type="ECO:0000259" key="13">
    <source>
        <dbReference type="PROSITE" id="PS50003"/>
    </source>
</evidence>
<feature type="compositionally biased region" description="Polar residues" evidence="12">
    <location>
        <begin position="290"/>
        <end position="299"/>
    </location>
</feature>
<dbReference type="Gene3D" id="2.30.42.10">
    <property type="match status" value="1"/>
</dbReference>
<dbReference type="Pfam" id="PF00621">
    <property type="entry name" value="RhoGEF"/>
    <property type="match status" value="1"/>
</dbReference>
<feature type="region of interest" description="Disordered" evidence="12">
    <location>
        <begin position="1309"/>
        <end position="1425"/>
    </location>
</feature>
<dbReference type="SUPFAM" id="SSF57889">
    <property type="entry name" value="Cysteine-rich domain"/>
    <property type="match status" value="1"/>
</dbReference>
<dbReference type="EMBL" id="GEDC01026077">
    <property type="protein sequence ID" value="JAS11221.1"/>
    <property type="molecule type" value="Transcribed_RNA"/>
</dbReference>
<dbReference type="InterPro" id="IPR015212">
    <property type="entry name" value="RGS-like_dom"/>
</dbReference>
<proteinExistence type="predicted"/>
<keyword evidence="6" id="KW-0344">Guanine-nucleotide releasing factor</keyword>
<feature type="compositionally biased region" description="Polar residues" evidence="12">
    <location>
        <begin position="34"/>
        <end position="44"/>
    </location>
</feature>
<evidence type="ECO:0000256" key="12">
    <source>
        <dbReference type="SAM" id="MobiDB-lite"/>
    </source>
</evidence>
<evidence type="ECO:0000256" key="4">
    <source>
        <dbReference type="ARBA" id="ARBA00022490"/>
    </source>
</evidence>
<evidence type="ECO:0000256" key="1">
    <source>
        <dbReference type="ARBA" id="ARBA00004370"/>
    </source>
</evidence>
<feature type="compositionally biased region" description="Basic and acidic residues" evidence="12">
    <location>
        <begin position="783"/>
        <end position="794"/>
    </location>
</feature>
<dbReference type="CDD" id="cd00160">
    <property type="entry name" value="RhoGEF"/>
    <property type="match status" value="1"/>
</dbReference>
<dbReference type="CDD" id="cd23069">
    <property type="entry name" value="PDZ_ARHGEF11-12-like"/>
    <property type="match status" value="1"/>
</dbReference>
<dbReference type="SUPFAM" id="SSF50729">
    <property type="entry name" value="PH domain-like"/>
    <property type="match status" value="1"/>
</dbReference>
<dbReference type="GO" id="GO:0005096">
    <property type="term" value="F:GTPase activator activity"/>
    <property type="evidence" value="ECO:0007669"/>
    <property type="project" value="UniProtKB-KW"/>
</dbReference>
<dbReference type="SUPFAM" id="SSF50156">
    <property type="entry name" value="PDZ domain-like"/>
    <property type="match status" value="1"/>
</dbReference>
<dbReference type="Pfam" id="PF17838">
    <property type="entry name" value="PH_16"/>
    <property type="match status" value="1"/>
</dbReference>
<dbReference type="PROSITE" id="PS50010">
    <property type="entry name" value="DH_2"/>
    <property type="match status" value="1"/>
</dbReference>
<accession>A0A1B6CCT4</accession>
<dbReference type="PROSITE" id="PS50003">
    <property type="entry name" value="PH_DOMAIN"/>
    <property type="match status" value="1"/>
</dbReference>
<evidence type="ECO:0000256" key="6">
    <source>
        <dbReference type="ARBA" id="ARBA00022658"/>
    </source>
</evidence>
<evidence type="ECO:0000259" key="17">
    <source>
        <dbReference type="PROSITE" id="PS50132"/>
    </source>
</evidence>
<dbReference type="GO" id="GO:0005085">
    <property type="term" value="F:guanyl-nucleotide exchange factor activity"/>
    <property type="evidence" value="ECO:0007669"/>
    <property type="project" value="UniProtKB-KW"/>
</dbReference>
<dbReference type="PROSITE" id="PS00479">
    <property type="entry name" value="ZF_DAG_PE_1"/>
    <property type="match status" value="1"/>
</dbReference>
<feature type="region of interest" description="Disordered" evidence="12">
    <location>
        <begin position="895"/>
        <end position="957"/>
    </location>
</feature>
<dbReference type="PANTHER" id="PTHR45872:SF2">
    <property type="entry name" value="RHO GUANINE NUCLEOTIDE EXCHANGE FACTOR 2, ISOFORM D"/>
    <property type="match status" value="1"/>
</dbReference>